<protein>
    <submittedName>
        <fullName evidence="2">Uncharacterized protein</fullName>
    </submittedName>
</protein>
<gene>
    <name evidence="2" type="ORF">ACHAW5_000437</name>
</gene>
<evidence type="ECO:0000256" key="1">
    <source>
        <dbReference type="SAM" id="MobiDB-lite"/>
    </source>
</evidence>
<dbReference type="EMBL" id="JALLAZ020001814">
    <property type="protein sequence ID" value="KAL3763040.1"/>
    <property type="molecule type" value="Genomic_DNA"/>
</dbReference>
<evidence type="ECO:0000313" key="2">
    <source>
        <dbReference type="EMBL" id="KAL3763040.1"/>
    </source>
</evidence>
<sequence length="731" mass="81471">MIDAGDGLGGTTTMSAGRYRSPYQHATNPRRHSCSEVLERIVSRDDRVRGMEAAEYALMHRESTSQDYHPQRRALDYDYPDDDVYDYGRADNGYAGYYGATPSFRGMMTTTTTTSTRMGVSAAQRRRFDLVDPLADAPRRHDTPMDARRHHGRSSRIDRVDPIVDAHRRHLHNDRSPSTSYEHRGLAAAVAAGPSRPCGPIPLPQSAGRVYLERDYGTNRLWQEDDHAYTPERRDSGGSIVLPPTYYDDEGVECHGGIDEEIHRADDLAPPPAPGGLHSQSLTGSGEGGRVGGGRDERHGVGGADAFHPLSHRPLPYYYDEGDGGGGIDEEVHRATDRLLPLPVQRRRSSWEEDRVLDREPSSRPQDDPLRGTNPLGGVPQVRRGSRRSASWGGNVDVAYHDSGGGCATVLPPPPHYQALLSASMPDEWDRCDPDAFRAGDMGGAFLGGAPIPAVSYYPHGSYHAVCGHLPNHGFLHSHVPEPIRSTHLPPQPSHVAHRNYDPRRERGGIWVDPYFGRVGLRPHIPKTIADDRSRSRAGIGTMISPSGDAANASDRDVRSPPPPSSGILVQLQSRKKRVFFSHLQIRTYETIMSDNPSCSGGPSLGIGWRYDPVHYVATIDEYIAHQARLYGTTHDGRPIEPRPEEMVLHRCEREAILLKTGYTRQDIVDSVRALNKAKNKRRQTVHNLPVARFELALEVTKRTLRRWILNKKHTRHMYEEWKRRNDAEGG</sequence>
<feature type="region of interest" description="Disordered" evidence="1">
    <location>
        <begin position="136"/>
        <end position="155"/>
    </location>
</feature>
<evidence type="ECO:0000313" key="3">
    <source>
        <dbReference type="Proteomes" id="UP001530315"/>
    </source>
</evidence>
<reference evidence="2 3" key="1">
    <citation type="submission" date="2024-10" db="EMBL/GenBank/DDBJ databases">
        <title>Updated reference genomes for cyclostephanoid diatoms.</title>
        <authorList>
            <person name="Roberts W.R."/>
            <person name="Alverson A.J."/>
        </authorList>
    </citation>
    <scope>NUCLEOTIDE SEQUENCE [LARGE SCALE GENOMIC DNA]</scope>
    <source>
        <strain evidence="2 3">AJA276-08</strain>
    </source>
</reference>
<comment type="caution">
    <text evidence="2">The sequence shown here is derived from an EMBL/GenBank/DDBJ whole genome shotgun (WGS) entry which is preliminary data.</text>
</comment>
<feature type="region of interest" description="Disordered" evidence="1">
    <location>
        <begin position="347"/>
        <end position="393"/>
    </location>
</feature>
<feature type="region of interest" description="Disordered" evidence="1">
    <location>
        <begin position="1"/>
        <end position="31"/>
    </location>
</feature>
<feature type="compositionally biased region" description="Basic and acidic residues" evidence="1">
    <location>
        <begin position="349"/>
        <end position="370"/>
    </location>
</feature>
<dbReference type="Proteomes" id="UP001530315">
    <property type="component" value="Unassembled WGS sequence"/>
</dbReference>
<feature type="region of interest" description="Disordered" evidence="1">
    <location>
        <begin position="533"/>
        <end position="569"/>
    </location>
</feature>
<feature type="region of interest" description="Disordered" evidence="1">
    <location>
        <begin position="264"/>
        <end position="312"/>
    </location>
</feature>
<feature type="compositionally biased region" description="Gly residues" evidence="1">
    <location>
        <begin position="1"/>
        <end position="10"/>
    </location>
</feature>
<accession>A0ABD3MFZ7</accession>
<dbReference type="AlphaFoldDB" id="A0ABD3MFZ7"/>
<organism evidence="2 3">
    <name type="scientific">Stephanodiscus triporus</name>
    <dbReference type="NCBI Taxonomy" id="2934178"/>
    <lineage>
        <taxon>Eukaryota</taxon>
        <taxon>Sar</taxon>
        <taxon>Stramenopiles</taxon>
        <taxon>Ochrophyta</taxon>
        <taxon>Bacillariophyta</taxon>
        <taxon>Coscinodiscophyceae</taxon>
        <taxon>Thalassiosirophycidae</taxon>
        <taxon>Stephanodiscales</taxon>
        <taxon>Stephanodiscaceae</taxon>
        <taxon>Stephanodiscus</taxon>
    </lineage>
</organism>
<keyword evidence="3" id="KW-1185">Reference proteome</keyword>
<feature type="compositionally biased region" description="Basic and acidic residues" evidence="1">
    <location>
        <begin position="137"/>
        <end position="147"/>
    </location>
</feature>
<name>A0ABD3MFZ7_9STRA</name>
<proteinExistence type="predicted"/>